<keyword evidence="3" id="KW-1185">Reference proteome</keyword>
<comment type="caution">
    <text evidence="2">The sequence shown here is derived from an EMBL/GenBank/DDBJ whole genome shotgun (WGS) entry which is preliminary data.</text>
</comment>
<evidence type="ECO:0000313" key="2">
    <source>
        <dbReference type="EMBL" id="MCD9642362.1"/>
    </source>
</evidence>
<organism evidence="2 3">
    <name type="scientific">Datura stramonium</name>
    <name type="common">Jimsonweed</name>
    <name type="synonym">Common thornapple</name>
    <dbReference type="NCBI Taxonomy" id="4076"/>
    <lineage>
        <taxon>Eukaryota</taxon>
        <taxon>Viridiplantae</taxon>
        <taxon>Streptophyta</taxon>
        <taxon>Embryophyta</taxon>
        <taxon>Tracheophyta</taxon>
        <taxon>Spermatophyta</taxon>
        <taxon>Magnoliopsida</taxon>
        <taxon>eudicotyledons</taxon>
        <taxon>Gunneridae</taxon>
        <taxon>Pentapetalae</taxon>
        <taxon>asterids</taxon>
        <taxon>lamiids</taxon>
        <taxon>Solanales</taxon>
        <taxon>Solanaceae</taxon>
        <taxon>Solanoideae</taxon>
        <taxon>Datureae</taxon>
        <taxon>Datura</taxon>
    </lineage>
</organism>
<reference evidence="2 3" key="1">
    <citation type="journal article" date="2021" name="BMC Genomics">
        <title>Datura genome reveals duplications of psychoactive alkaloid biosynthetic genes and high mutation rate following tissue culture.</title>
        <authorList>
            <person name="Rajewski A."/>
            <person name="Carter-House D."/>
            <person name="Stajich J."/>
            <person name="Litt A."/>
        </authorList>
    </citation>
    <scope>NUCLEOTIDE SEQUENCE [LARGE SCALE GENOMIC DNA]</scope>
    <source>
        <strain evidence="2">AR-01</strain>
    </source>
</reference>
<evidence type="ECO:0000256" key="1">
    <source>
        <dbReference type="SAM" id="MobiDB-lite"/>
    </source>
</evidence>
<gene>
    <name evidence="2" type="ORF">HAX54_029146</name>
</gene>
<dbReference type="EMBL" id="JACEIK010003602">
    <property type="protein sequence ID" value="MCD9642362.1"/>
    <property type="molecule type" value="Genomic_DNA"/>
</dbReference>
<evidence type="ECO:0000313" key="3">
    <source>
        <dbReference type="Proteomes" id="UP000823775"/>
    </source>
</evidence>
<proteinExistence type="predicted"/>
<accession>A0ABS8V5S6</accession>
<name>A0ABS8V5S6_DATST</name>
<sequence>MELITKHYSGDVGSDSEDESGNEEGLTAIVRGHLKRRIFKKVRIIDQESSEYPNIERWYHFYGLNWMSETPSSYYLNMVREFYANYVAILDSLCKNRQKAIDMTLQLRIPVHGKMVDISVATTNRMLYGPDFIPPDRTTEFDYKMSGWHN</sequence>
<feature type="region of interest" description="Disordered" evidence="1">
    <location>
        <begin position="1"/>
        <end position="23"/>
    </location>
</feature>
<protein>
    <submittedName>
        <fullName evidence="2">Uncharacterized protein</fullName>
    </submittedName>
</protein>
<dbReference type="Proteomes" id="UP000823775">
    <property type="component" value="Unassembled WGS sequence"/>
</dbReference>